<dbReference type="RefSeq" id="XP_012943926.1">
    <property type="nucleotide sequence ID" value="XM_013088472.2"/>
</dbReference>
<dbReference type="Pfam" id="PF00645">
    <property type="entry name" value="zf-PARP"/>
    <property type="match status" value="1"/>
</dbReference>
<sequence>MLCTSPVVVRRLHGSSFVSCVKVICSNSFVSKCQEKRFGVVETSSFQKYLSRYSCHDALCAKKLNGPTDFLAKRKLLSLSVPYSSHSISYSNIIIMADNKYVVGYAKLGTSSCKKCKQKIEKGALRIGKVTPNPFSEDGGDMKQWFHPACIFETFVRARATTKKIEDPEDAEGFGDLKPEDKDVIKKLIDEYLSKTGNKPSPKPKKAVQATLPGASPAKADAPSSSSDSAPSSSRTPSKPSTSSAADGEDPNAEKDNSFRQFRRLCADIAEENSYLGKTKLVKSYITKGHSGDGFQGNLYLLMKLLLPGVVKTVYNLNSKQLVKLFSQILATNLSRMIEDLDQGDVAETIRIFFEESKVFVPQKKSTLSLTEVDQYLSDLAQVTKEDDQQKVLTKITKRCTANDLKMVVRLIKHDLRINAGAKHILDGLDENAYAAFQASRDLGDVVDRVLEQQTGSGDKPGLKKKLSVRAALMTPVLPMLAEACRSVEQAMKKCPNGFYAEIKYDGERVQIHKKGNDFRYFSRSLKPVLDHKVKHFKEYIPKAFPTGSNLILDAEVLLVDTNTGNPLPFGTLGVHKKAAFQDAQVCLYIFDCLLINDENLMDRSIKERRKILEKNMSVVKNRVNLSEIKRITKPGDLQDLMSRVFKEGLEGLVLKDVNSIYEPGKRHWMKVKKDYLHQGSMADSADLVVLGAYFGTGNKGGIMSIFLMGVYDPDAGRWVTVSKCGSGLDDKMLETLNKELDMVKISKDFSKVPKWLHINKPLTPDFVVADPKKSPVWEIIGAEFSKAEIHTANGISIRFPRVQKIRDDKTWKEATDLPRLKKLFAESKEKADSDLMRAMGKGGDDDNDDGGSETEDDGDNSGEENGRNGDATGATRISTPGKKGEKRRASDDVSEESSPPKKQANPMGKYGASCHQKRGKHTEEFRHPESSSADTASSGGSSSQTAGSASGLPAVFHGCKIVLPSSVERFRDLKRYILAFDGDLLHQFEASSATHIVVAPGSEPPSVSSKVPRVSPRWLWSCIRRRQLVDTAPYKT</sequence>
<comment type="subcellular location">
    <subcellularLocation>
        <location evidence="2">Nucleus</location>
    </subcellularLocation>
</comment>
<dbReference type="PROSITE" id="PS50160">
    <property type="entry name" value="DNA_LIGASE_A3"/>
    <property type="match status" value="1"/>
</dbReference>
<dbReference type="GO" id="GO:0016874">
    <property type="term" value="F:ligase activity"/>
    <property type="evidence" value="ECO:0007669"/>
    <property type="project" value="UniProtKB-KW"/>
</dbReference>
<dbReference type="SMART" id="SM00292">
    <property type="entry name" value="BRCT"/>
    <property type="match status" value="1"/>
</dbReference>
<evidence type="ECO:0000256" key="13">
    <source>
        <dbReference type="RuleBase" id="RU000617"/>
    </source>
</evidence>
<keyword evidence="11" id="KW-0539">Nucleus</keyword>
<evidence type="ECO:0000256" key="2">
    <source>
        <dbReference type="ARBA" id="ARBA00004123"/>
    </source>
</evidence>
<dbReference type="SUPFAM" id="SSF50249">
    <property type="entry name" value="Nucleic acid-binding proteins"/>
    <property type="match status" value="1"/>
</dbReference>
<evidence type="ECO:0000256" key="10">
    <source>
        <dbReference type="ARBA" id="ARBA00022840"/>
    </source>
</evidence>
<dbReference type="SUPFAM" id="SSF56091">
    <property type="entry name" value="DNA ligase/mRNA capping enzyme, catalytic domain"/>
    <property type="match status" value="1"/>
</dbReference>
<dbReference type="SUPFAM" id="SSF52113">
    <property type="entry name" value="BRCT domain"/>
    <property type="match status" value="1"/>
</dbReference>
<comment type="similarity">
    <text evidence="3 14">Belongs to the ATP-dependent DNA ligase family.</text>
</comment>
<evidence type="ECO:0000256" key="8">
    <source>
        <dbReference type="ARBA" id="ARBA00022771"/>
    </source>
</evidence>
<dbReference type="InterPro" id="IPR036599">
    <property type="entry name" value="DNA_ligase_N_sf"/>
</dbReference>
<dbReference type="Gene3D" id="3.30.1490.70">
    <property type="match status" value="1"/>
</dbReference>
<dbReference type="Proteomes" id="UP000694888">
    <property type="component" value="Unplaced"/>
</dbReference>
<feature type="domain" description="ATP-dependent DNA ligase family profile" evidence="17">
    <location>
        <begin position="579"/>
        <end position="713"/>
    </location>
</feature>
<dbReference type="PANTHER" id="PTHR45674:SF9">
    <property type="entry name" value="DNA LIGASE 3"/>
    <property type="match status" value="1"/>
</dbReference>
<dbReference type="InterPro" id="IPR000977">
    <property type="entry name" value="DNA_ligase_ATP-dep"/>
</dbReference>
<evidence type="ECO:0000313" key="20">
    <source>
        <dbReference type="RefSeq" id="XP_005109176.1"/>
    </source>
</evidence>
<dbReference type="InterPro" id="IPR012310">
    <property type="entry name" value="DNA_ligase_ATP-dep_cent"/>
</dbReference>
<dbReference type="PROSITE" id="PS50064">
    <property type="entry name" value="ZF_PARP_2"/>
    <property type="match status" value="1"/>
</dbReference>
<dbReference type="Gene3D" id="3.30.470.30">
    <property type="entry name" value="DNA ligase/mRNA capping enzyme"/>
    <property type="match status" value="1"/>
</dbReference>
<dbReference type="EC" id="6.5.1.1" evidence="13"/>
<dbReference type="NCBIfam" id="TIGR00574">
    <property type="entry name" value="dnl1"/>
    <property type="match status" value="1"/>
</dbReference>
<dbReference type="Pfam" id="PF04675">
    <property type="entry name" value="DNA_ligase_A_N"/>
    <property type="match status" value="1"/>
</dbReference>
<evidence type="ECO:0000259" key="17">
    <source>
        <dbReference type="PROSITE" id="PS50160"/>
    </source>
</evidence>
<dbReference type="Gene3D" id="2.40.50.140">
    <property type="entry name" value="Nucleic acid-binding proteins"/>
    <property type="match status" value="1"/>
</dbReference>
<keyword evidence="19" id="KW-1185">Reference proteome</keyword>
<dbReference type="PROSITE" id="PS00347">
    <property type="entry name" value="ZF_PARP_1"/>
    <property type="match status" value="1"/>
</dbReference>
<dbReference type="InterPro" id="IPR050191">
    <property type="entry name" value="ATP-dep_DNA_ligase"/>
</dbReference>
<evidence type="ECO:0000256" key="4">
    <source>
        <dbReference type="ARBA" id="ARBA00022598"/>
    </source>
</evidence>
<evidence type="ECO:0000256" key="5">
    <source>
        <dbReference type="ARBA" id="ARBA00022705"/>
    </source>
</evidence>
<feature type="compositionally biased region" description="Acidic residues" evidence="15">
    <location>
        <begin position="846"/>
        <end position="863"/>
    </location>
</feature>
<feature type="region of interest" description="Disordered" evidence="15">
    <location>
        <begin position="832"/>
        <end position="950"/>
    </location>
</feature>
<evidence type="ECO:0000259" key="18">
    <source>
        <dbReference type="PROSITE" id="PS50172"/>
    </source>
</evidence>
<comment type="catalytic activity">
    <reaction evidence="12 13">
        <text>ATP + (deoxyribonucleotide)n-3'-hydroxyl + 5'-phospho-(deoxyribonucleotide)m = (deoxyribonucleotide)n+m + AMP + diphosphate.</text>
        <dbReference type="EC" id="6.5.1.1"/>
    </reaction>
</comment>
<dbReference type="SUPFAM" id="SSF117018">
    <property type="entry name" value="ATP-dependent DNA ligase DNA-binding domain"/>
    <property type="match status" value="1"/>
</dbReference>
<keyword evidence="5" id="KW-0235">DNA replication</keyword>
<dbReference type="InterPro" id="IPR012308">
    <property type="entry name" value="DNA_ligase_ATP-dep_N"/>
</dbReference>
<dbReference type="RefSeq" id="XP_005109176.1">
    <property type="nucleotide sequence ID" value="XM_005109119.3"/>
</dbReference>
<evidence type="ECO:0000256" key="6">
    <source>
        <dbReference type="ARBA" id="ARBA00022723"/>
    </source>
</evidence>
<keyword evidence="6" id="KW-0479">Metal-binding</keyword>
<proteinExistence type="inferred from homology"/>
<dbReference type="CDD" id="cd07967">
    <property type="entry name" value="OBF_DNA_ligase_III"/>
    <property type="match status" value="1"/>
</dbReference>
<dbReference type="InterPro" id="IPR001357">
    <property type="entry name" value="BRCT_dom"/>
</dbReference>
<evidence type="ECO:0000256" key="12">
    <source>
        <dbReference type="ARBA" id="ARBA00034003"/>
    </source>
</evidence>
<dbReference type="InterPro" id="IPR012340">
    <property type="entry name" value="NA-bd_OB-fold"/>
</dbReference>
<dbReference type="InterPro" id="IPR012309">
    <property type="entry name" value="DNA_ligase_ATP-dep_C"/>
</dbReference>
<feature type="compositionally biased region" description="Low complexity" evidence="15">
    <location>
        <begin position="215"/>
        <end position="246"/>
    </location>
</feature>
<evidence type="ECO:0000256" key="3">
    <source>
        <dbReference type="ARBA" id="ARBA00007572"/>
    </source>
</evidence>
<keyword evidence="4 13" id="KW-0436">Ligase</keyword>
<evidence type="ECO:0000313" key="21">
    <source>
        <dbReference type="RefSeq" id="XP_005109177.1"/>
    </source>
</evidence>
<name>A0ABM0K5F9_APLCA</name>
<accession>A0ABM0K5F9</accession>
<keyword evidence="10 13" id="KW-0067">ATP-binding</keyword>
<organism evidence="19 20">
    <name type="scientific">Aplysia californica</name>
    <name type="common">California sea hare</name>
    <dbReference type="NCBI Taxonomy" id="6500"/>
    <lineage>
        <taxon>Eukaryota</taxon>
        <taxon>Metazoa</taxon>
        <taxon>Spiralia</taxon>
        <taxon>Lophotrochozoa</taxon>
        <taxon>Mollusca</taxon>
        <taxon>Gastropoda</taxon>
        <taxon>Heterobranchia</taxon>
        <taxon>Euthyneura</taxon>
        <taxon>Tectipleura</taxon>
        <taxon>Aplysiida</taxon>
        <taxon>Aplysioidea</taxon>
        <taxon>Aplysiidae</taxon>
        <taxon>Aplysia</taxon>
    </lineage>
</organism>
<evidence type="ECO:0000256" key="14">
    <source>
        <dbReference type="RuleBase" id="RU004196"/>
    </source>
</evidence>
<dbReference type="Gene3D" id="3.40.50.10190">
    <property type="entry name" value="BRCT domain"/>
    <property type="match status" value="1"/>
</dbReference>
<dbReference type="PROSITE" id="PS00697">
    <property type="entry name" value="DNA_LIGASE_A1"/>
    <property type="match status" value="1"/>
</dbReference>
<evidence type="ECO:0000256" key="11">
    <source>
        <dbReference type="ARBA" id="ARBA00023242"/>
    </source>
</evidence>
<evidence type="ECO:0000313" key="19">
    <source>
        <dbReference type="Proteomes" id="UP000694888"/>
    </source>
</evidence>
<feature type="compositionally biased region" description="Low complexity" evidence="15">
    <location>
        <begin position="931"/>
        <end position="950"/>
    </location>
</feature>
<evidence type="ECO:0000256" key="1">
    <source>
        <dbReference type="ARBA" id="ARBA00001946"/>
    </source>
</evidence>
<gene>
    <name evidence="20 21 22" type="primary">LOC101858067</name>
</gene>
<dbReference type="RefSeq" id="XP_005109177.1">
    <property type="nucleotide sequence ID" value="XM_005109120.3"/>
</dbReference>
<keyword evidence="8" id="KW-0863">Zinc-finger</keyword>
<dbReference type="InterPro" id="IPR001510">
    <property type="entry name" value="Znf_PARP"/>
</dbReference>
<evidence type="ECO:0000256" key="7">
    <source>
        <dbReference type="ARBA" id="ARBA00022741"/>
    </source>
</evidence>
<dbReference type="Gene3D" id="1.10.3260.10">
    <property type="entry name" value="DNA ligase, ATP-dependent, N-terminal domain"/>
    <property type="match status" value="1"/>
</dbReference>
<reference evidence="20 21" key="1">
    <citation type="submission" date="2025-05" db="UniProtKB">
        <authorList>
            <consortium name="RefSeq"/>
        </authorList>
    </citation>
    <scope>IDENTIFICATION</scope>
</reference>
<keyword evidence="7 13" id="KW-0547">Nucleotide-binding</keyword>
<evidence type="ECO:0000256" key="9">
    <source>
        <dbReference type="ARBA" id="ARBA00022833"/>
    </source>
</evidence>
<dbReference type="SUPFAM" id="SSF57716">
    <property type="entry name" value="Glucocorticoid receptor-like (DNA-binding domain)"/>
    <property type="match status" value="1"/>
</dbReference>
<dbReference type="PROSITE" id="PS00333">
    <property type="entry name" value="DNA_LIGASE_A2"/>
    <property type="match status" value="1"/>
</dbReference>
<keyword evidence="13" id="KW-0233">DNA recombination</keyword>
<dbReference type="Gene3D" id="3.30.1740.10">
    <property type="entry name" value="Zinc finger, PARP-type"/>
    <property type="match status" value="1"/>
</dbReference>
<dbReference type="SMART" id="SM01336">
    <property type="entry name" value="zf-PARP"/>
    <property type="match status" value="1"/>
</dbReference>
<protein>
    <recommendedName>
        <fullName evidence="13">DNA ligase</fullName>
        <ecNumber evidence="13">6.5.1.1</ecNumber>
    </recommendedName>
</protein>
<dbReference type="Pfam" id="PF01068">
    <property type="entry name" value="DNA_ligase_A_M"/>
    <property type="match status" value="1"/>
</dbReference>
<dbReference type="InterPro" id="IPR016059">
    <property type="entry name" value="DNA_ligase_ATP-dep_CS"/>
</dbReference>
<dbReference type="InterPro" id="IPR031916">
    <property type="entry name" value="LIG3_BRCT"/>
</dbReference>
<dbReference type="InterPro" id="IPR036420">
    <property type="entry name" value="BRCT_dom_sf"/>
</dbReference>
<dbReference type="CDD" id="cd07902">
    <property type="entry name" value="Adenylation_DNA_ligase_III"/>
    <property type="match status" value="1"/>
</dbReference>
<dbReference type="PROSITE" id="PS50172">
    <property type="entry name" value="BRCT"/>
    <property type="match status" value="1"/>
</dbReference>
<keyword evidence="13" id="KW-0234">DNA repair</keyword>
<feature type="domain" description="BRCT" evidence="18">
    <location>
        <begin position="952"/>
        <end position="1037"/>
    </location>
</feature>
<keyword evidence="13" id="KW-0227">DNA damage</keyword>
<feature type="region of interest" description="Disordered" evidence="15">
    <location>
        <begin position="194"/>
        <end position="257"/>
    </location>
</feature>
<dbReference type="InterPro" id="IPR036957">
    <property type="entry name" value="Znf_PARP_sf"/>
</dbReference>
<dbReference type="GeneID" id="101858067"/>
<evidence type="ECO:0000313" key="22">
    <source>
        <dbReference type="RefSeq" id="XP_012943926.1"/>
    </source>
</evidence>
<feature type="domain" description="PARP-type" evidence="16">
    <location>
        <begin position="101"/>
        <end position="190"/>
    </location>
</feature>
<keyword evidence="9" id="KW-0862">Zinc</keyword>
<evidence type="ECO:0000259" key="16">
    <source>
        <dbReference type="PROSITE" id="PS50064"/>
    </source>
</evidence>
<evidence type="ECO:0000256" key="15">
    <source>
        <dbReference type="SAM" id="MobiDB-lite"/>
    </source>
</evidence>
<comment type="cofactor">
    <cofactor evidence="1">
        <name>Mg(2+)</name>
        <dbReference type="ChEBI" id="CHEBI:18420"/>
    </cofactor>
</comment>
<dbReference type="Pfam" id="PF16759">
    <property type="entry name" value="LIG3_BRCT"/>
    <property type="match status" value="1"/>
</dbReference>
<dbReference type="Pfam" id="PF04679">
    <property type="entry name" value="DNA_ligase_A_C"/>
    <property type="match status" value="1"/>
</dbReference>
<dbReference type="PANTHER" id="PTHR45674">
    <property type="entry name" value="DNA LIGASE 1/3 FAMILY MEMBER"/>
    <property type="match status" value="1"/>
</dbReference>